<dbReference type="PROSITE" id="PS50042">
    <property type="entry name" value="CNMP_BINDING_3"/>
    <property type="match status" value="1"/>
</dbReference>
<evidence type="ECO:0000259" key="1">
    <source>
        <dbReference type="PROSITE" id="PS50042"/>
    </source>
</evidence>
<name>A0A494W0D5_9SPHI</name>
<dbReference type="Pfam" id="PF00027">
    <property type="entry name" value="cNMP_binding"/>
    <property type="match status" value="1"/>
</dbReference>
<sequence length="217" mass="24782">MRCTYPINTIPLLNYIQKMISLDDAAIEVILNSCKEVLIPKGQTIFKDGEIAKYFYFIISGKARSYYADRAGKTITWAFHFNETQSDFKNLFIVDYKSFLTQTPGNLYIEALTDIRAIRIGTRGFNLNADHVPVLEKCVQKLKEHSLIAAYNRIFHLLTLSASDRYNHLLSNEPHLLQMFADKYLASYLGIEPPSLSRIRKNLKSTPVQPRTLSIAG</sequence>
<dbReference type="InterPro" id="IPR018490">
    <property type="entry name" value="cNMP-bd_dom_sf"/>
</dbReference>
<organism evidence="2 3">
    <name type="scientific">Mucilaginibacter celer</name>
    <dbReference type="NCBI Taxonomy" id="2305508"/>
    <lineage>
        <taxon>Bacteria</taxon>
        <taxon>Pseudomonadati</taxon>
        <taxon>Bacteroidota</taxon>
        <taxon>Sphingobacteriia</taxon>
        <taxon>Sphingobacteriales</taxon>
        <taxon>Sphingobacteriaceae</taxon>
        <taxon>Mucilaginibacter</taxon>
    </lineage>
</organism>
<evidence type="ECO:0000313" key="2">
    <source>
        <dbReference type="EMBL" id="AYL96935.1"/>
    </source>
</evidence>
<protein>
    <submittedName>
        <fullName evidence="2">Crp/Fnr family transcriptional regulator</fullName>
    </submittedName>
</protein>
<dbReference type="CDD" id="cd00038">
    <property type="entry name" value="CAP_ED"/>
    <property type="match status" value="1"/>
</dbReference>
<reference evidence="2 3" key="1">
    <citation type="submission" date="2018-10" db="EMBL/GenBank/DDBJ databases">
        <title>Genome sequencing of Mucilaginibacter sp. HYN0043.</title>
        <authorList>
            <person name="Kim M."/>
            <person name="Yi H."/>
        </authorList>
    </citation>
    <scope>NUCLEOTIDE SEQUENCE [LARGE SCALE GENOMIC DNA]</scope>
    <source>
        <strain evidence="2 3">HYN0043</strain>
    </source>
</reference>
<gene>
    <name evidence="2" type="ORF">HYN43_017190</name>
</gene>
<dbReference type="InterPro" id="IPR014710">
    <property type="entry name" value="RmlC-like_jellyroll"/>
</dbReference>
<dbReference type="AlphaFoldDB" id="A0A494W0D5"/>
<dbReference type="InterPro" id="IPR000595">
    <property type="entry name" value="cNMP-bd_dom"/>
</dbReference>
<dbReference type="OrthoDB" id="663011at2"/>
<dbReference type="Gene3D" id="2.60.120.10">
    <property type="entry name" value="Jelly Rolls"/>
    <property type="match status" value="1"/>
</dbReference>
<keyword evidence="3" id="KW-1185">Reference proteome</keyword>
<evidence type="ECO:0000313" key="3">
    <source>
        <dbReference type="Proteomes" id="UP000270046"/>
    </source>
</evidence>
<dbReference type="SUPFAM" id="SSF51206">
    <property type="entry name" value="cAMP-binding domain-like"/>
    <property type="match status" value="1"/>
</dbReference>
<dbReference type="EMBL" id="CP032869">
    <property type="protein sequence ID" value="AYL96935.1"/>
    <property type="molecule type" value="Genomic_DNA"/>
</dbReference>
<accession>A0A494W0D5</accession>
<dbReference type="KEGG" id="muh:HYN43_017190"/>
<dbReference type="Proteomes" id="UP000270046">
    <property type="component" value="Chromosome"/>
</dbReference>
<feature type="domain" description="Cyclic nucleotide-binding" evidence="1">
    <location>
        <begin position="18"/>
        <end position="126"/>
    </location>
</feature>
<proteinExistence type="predicted"/>